<dbReference type="SUPFAM" id="SSF52833">
    <property type="entry name" value="Thioredoxin-like"/>
    <property type="match status" value="1"/>
</dbReference>
<proteinExistence type="predicted"/>
<name>E0NKR7_9FIRM</name>
<dbReference type="InterPro" id="IPR004045">
    <property type="entry name" value="Glutathione_S-Trfase_N"/>
</dbReference>
<organism evidence="2 3">
    <name type="scientific">Peptoniphilus duerdenii ATCC BAA-1640</name>
    <dbReference type="NCBI Taxonomy" id="862517"/>
    <lineage>
        <taxon>Bacteria</taxon>
        <taxon>Bacillati</taxon>
        <taxon>Bacillota</taxon>
        <taxon>Tissierellia</taxon>
        <taxon>Tissierellales</taxon>
        <taxon>Peptoniphilaceae</taxon>
        <taxon>Peptoniphilus</taxon>
    </lineage>
</organism>
<dbReference type="Pfam" id="PF00462">
    <property type="entry name" value="Glutaredoxin"/>
    <property type="match status" value="1"/>
</dbReference>
<keyword evidence="3" id="KW-1185">Reference proteome</keyword>
<dbReference type="CDD" id="cd00570">
    <property type="entry name" value="GST_N_family"/>
    <property type="match status" value="1"/>
</dbReference>
<evidence type="ECO:0000259" key="1">
    <source>
        <dbReference type="PROSITE" id="PS50404"/>
    </source>
</evidence>
<evidence type="ECO:0000313" key="2">
    <source>
        <dbReference type="EMBL" id="EFM25608.1"/>
    </source>
</evidence>
<feature type="domain" description="GST N-terminal" evidence="1">
    <location>
        <begin position="1"/>
        <end position="78"/>
    </location>
</feature>
<reference evidence="2 3" key="1">
    <citation type="submission" date="2010-07" db="EMBL/GenBank/DDBJ databases">
        <authorList>
            <person name="Muzny D."/>
            <person name="Qin X."/>
            <person name="Deng J."/>
            <person name="Jiang H."/>
            <person name="Liu Y."/>
            <person name="Qu J."/>
            <person name="Song X.-Z."/>
            <person name="Zhang L."/>
            <person name="Thornton R."/>
            <person name="Coyle M."/>
            <person name="Francisco L."/>
            <person name="Jackson L."/>
            <person name="Javaid M."/>
            <person name="Korchina V."/>
            <person name="Kovar C."/>
            <person name="Mata R."/>
            <person name="Mathew T."/>
            <person name="Ngo R."/>
            <person name="Nguyen L."/>
            <person name="Nguyen N."/>
            <person name="Okwuonu G."/>
            <person name="Ongeri F."/>
            <person name="Pham C."/>
            <person name="Simmons D."/>
            <person name="Wilczek-Boney K."/>
            <person name="Hale W."/>
            <person name="Jakkamsetti A."/>
            <person name="Pham P."/>
            <person name="Ruth R."/>
            <person name="San Lucas F."/>
            <person name="Warren J."/>
            <person name="Zhang J."/>
            <person name="Zhao Z."/>
            <person name="Zhou C."/>
            <person name="Zhu D."/>
            <person name="Lee S."/>
            <person name="Bess C."/>
            <person name="Blankenburg K."/>
            <person name="Forbes L."/>
            <person name="Fu Q."/>
            <person name="Gubbala S."/>
            <person name="Hirani K."/>
            <person name="Jayaseelan J.C."/>
            <person name="Lara F."/>
            <person name="Munidasa M."/>
            <person name="Palculict T."/>
            <person name="Patil S."/>
            <person name="Pu L.-L."/>
            <person name="Saada N."/>
            <person name="Tang L."/>
            <person name="Weissenberger G."/>
            <person name="Zhu Y."/>
            <person name="Hemphill L."/>
            <person name="Shang Y."/>
            <person name="Youmans B."/>
            <person name="Ayvaz T."/>
            <person name="Ross M."/>
            <person name="Santibanez J."/>
            <person name="Aqrawi P."/>
            <person name="Gross S."/>
            <person name="Joshi V."/>
            <person name="Fowler G."/>
            <person name="Nazareth L."/>
            <person name="Reid J."/>
            <person name="Worley K."/>
            <person name="Petrosino J."/>
            <person name="Highlander S."/>
            <person name="Gibbs R."/>
        </authorList>
    </citation>
    <scope>NUCLEOTIDE SEQUENCE [LARGE SCALE GENOMIC DNA]</scope>
    <source>
        <strain evidence="2 3">ATCC BAA-1640</strain>
    </source>
</reference>
<dbReference type="PROSITE" id="PS51354">
    <property type="entry name" value="GLUTAREDOXIN_2"/>
    <property type="match status" value="1"/>
</dbReference>
<dbReference type="Gene3D" id="3.40.30.10">
    <property type="entry name" value="Glutaredoxin"/>
    <property type="match status" value="1"/>
</dbReference>
<dbReference type="STRING" id="862517.HMPREF9225_0756"/>
<dbReference type="EMBL" id="AEEH01000029">
    <property type="protein sequence ID" value="EFM25608.1"/>
    <property type="molecule type" value="Genomic_DNA"/>
</dbReference>
<dbReference type="RefSeq" id="WP_008901571.1">
    <property type="nucleotide sequence ID" value="NZ_GL397071.1"/>
</dbReference>
<gene>
    <name evidence="2" type="ORF">HMPREF9225_0756</name>
</gene>
<dbReference type="InterPro" id="IPR002109">
    <property type="entry name" value="Glutaredoxin"/>
</dbReference>
<comment type="caution">
    <text evidence="2">The sequence shown here is derived from an EMBL/GenBank/DDBJ whole genome shotgun (WGS) entry which is preliminary data.</text>
</comment>
<protein>
    <submittedName>
        <fullName evidence="2">Glutaredoxin</fullName>
    </submittedName>
</protein>
<sequence length="78" mass="9212">MKLELFYKESCPYCQKVLRFMEMNKIDDVELKDIVANPEFRDTLVEVGGKGQVPCLFIDSKPMYESMDIIKFLKERLN</sequence>
<dbReference type="eggNOG" id="COG0625">
    <property type="taxonomic scope" value="Bacteria"/>
</dbReference>
<evidence type="ECO:0000313" key="3">
    <source>
        <dbReference type="Proteomes" id="UP000003280"/>
    </source>
</evidence>
<dbReference type="InterPro" id="IPR036249">
    <property type="entry name" value="Thioredoxin-like_sf"/>
</dbReference>
<dbReference type="PROSITE" id="PS50404">
    <property type="entry name" value="GST_NTER"/>
    <property type="match status" value="1"/>
</dbReference>
<dbReference type="AlphaFoldDB" id="E0NKR7"/>
<accession>E0NKR7</accession>
<dbReference type="OrthoDB" id="9795531at2"/>
<dbReference type="HOGENOM" id="CLU_026126_8_1_9"/>
<dbReference type="Proteomes" id="UP000003280">
    <property type="component" value="Unassembled WGS sequence"/>
</dbReference>